<dbReference type="Proteomes" id="UP000245507">
    <property type="component" value="Unassembled WGS sequence"/>
</dbReference>
<evidence type="ECO:0000259" key="1">
    <source>
        <dbReference type="Pfam" id="PF18029"/>
    </source>
</evidence>
<gene>
    <name evidence="2" type="ORF">DJ010_14445</name>
</gene>
<name>A0A316TGM8_9ACTN</name>
<dbReference type="SUPFAM" id="SSF54593">
    <property type="entry name" value="Glyoxalase/Bleomycin resistance protein/Dihydroxybiphenyl dioxygenase"/>
    <property type="match status" value="2"/>
</dbReference>
<dbReference type="InterPro" id="IPR041581">
    <property type="entry name" value="Glyoxalase_6"/>
</dbReference>
<keyword evidence="3" id="KW-1185">Reference proteome</keyword>
<dbReference type="PANTHER" id="PTHR35908">
    <property type="entry name" value="HYPOTHETICAL FUSION PROTEIN"/>
    <property type="match status" value="1"/>
</dbReference>
<proteinExistence type="predicted"/>
<dbReference type="Pfam" id="PF18029">
    <property type="entry name" value="Glyoxalase_6"/>
    <property type="match status" value="2"/>
</dbReference>
<reference evidence="2 3" key="1">
    <citation type="submission" date="2018-05" db="EMBL/GenBank/DDBJ databases">
        <title>Nocardioides silvaticus genome.</title>
        <authorList>
            <person name="Li C."/>
            <person name="Wang G."/>
        </authorList>
    </citation>
    <scope>NUCLEOTIDE SEQUENCE [LARGE SCALE GENOMIC DNA]</scope>
    <source>
        <strain evidence="2 3">CCTCC AB 2018079</strain>
    </source>
</reference>
<sequence>MSPFWITAFLDFSADGFDDGLRFWSALTTYDVSPRRGKVGEFATLVPRDGDAFLRVQRLRDGEDRIHLDLHVSDPRSAADRAVGLGATEVADFADDGYVVMRSPGGFELCFVDHPAGVRPAPTAWPGGHSSLADQVCIDIPASSYDSERAFWRDLTGWEQRESSVSPEFSSLVRPEGQPVRLLLQRLGEQSGTVRAHLDWATTDRPAETDRHVAVGATVQEVREHWTVLTDPLGRRYCITDRDPETGVPPKPPTD</sequence>
<accession>A0A316TGM8</accession>
<dbReference type="InterPro" id="IPR029068">
    <property type="entry name" value="Glyas_Bleomycin-R_OHBP_Dase"/>
</dbReference>
<dbReference type="OrthoDB" id="3286168at2"/>
<dbReference type="AlphaFoldDB" id="A0A316TGM8"/>
<dbReference type="PANTHER" id="PTHR35908:SF1">
    <property type="entry name" value="CONSERVED PROTEIN"/>
    <property type="match status" value="1"/>
</dbReference>
<feature type="domain" description="Glyoxalase-like" evidence="1">
    <location>
        <begin position="11"/>
        <end position="112"/>
    </location>
</feature>
<dbReference type="RefSeq" id="WP_109694943.1">
    <property type="nucleotide sequence ID" value="NZ_QGDD01000006.1"/>
</dbReference>
<dbReference type="EMBL" id="QGDD01000006">
    <property type="protein sequence ID" value="PWN02305.1"/>
    <property type="molecule type" value="Genomic_DNA"/>
</dbReference>
<evidence type="ECO:0000313" key="3">
    <source>
        <dbReference type="Proteomes" id="UP000245507"/>
    </source>
</evidence>
<feature type="domain" description="Glyoxalase-like" evidence="1">
    <location>
        <begin position="135"/>
        <end position="240"/>
    </location>
</feature>
<dbReference type="Gene3D" id="3.10.180.10">
    <property type="entry name" value="2,3-Dihydroxybiphenyl 1,2-Dioxygenase, domain 1"/>
    <property type="match status" value="2"/>
</dbReference>
<evidence type="ECO:0000313" key="2">
    <source>
        <dbReference type="EMBL" id="PWN02305.1"/>
    </source>
</evidence>
<protein>
    <recommendedName>
        <fullName evidence="1">Glyoxalase-like domain-containing protein</fullName>
    </recommendedName>
</protein>
<organism evidence="2 3">
    <name type="scientific">Nocardioides silvaticus</name>
    <dbReference type="NCBI Taxonomy" id="2201891"/>
    <lineage>
        <taxon>Bacteria</taxon>
        <taxon>Bacillati</taxon>
        <taxon>Actinomycetota</taxon>
        <taxon>Actinomycetes</taxon>
        <taxon>Propionibacteriales</taxon>
        <taxon>Nocardioidaceae</taxon>
        <taxon>Nocardioides</taxon>
    </lineage>
</organism>
<comment type="caution">
    <text evidence="2">The sequence shown here is derived from an EMBL/GenBank/DDBJ whole genome shotgun (WGS) entry which is preliminary data.</text>
</comment>